<keyword evidence="8" id="KW-1185">Reference proteome</keyword>
<sequence length="186" mass="20741">MLLDEILDYNSKFVEEEKYLDYKTDKFPNKKLAILSCMDTRLVELLPRALNVKNGDVKMVKNAGAIVTDPFDSVVRSLFVAAYELKADEIMVIGHHGCGMKNFDGASTISKMKDQGVNEETFTTLEYAGVNVNDWLQGFDSVEASVQNSVDILRNHPLLPKDTPVHGLVIDPESGKLDLVTKGYQQ</sequence>
<dbReference type="CDD" id="cd03379">
    <property type="entry name" value="beta_CA_cladeD"/>
    <property type="match status" value="1"/>
</dbReference>
<dbReference type="PANTHER" id="PTHR43175">
    <property type="entry name" value="CARBONIC ANHYDRASE"/>
    <property type="match status" value="1"/>
</dbReference>
<dbReference type="SUPFAM" id="SSF53056">
    <property type="entry name" value="beta-carbonic anhydrase, cab"/>
    <property type="match status" value="1"/>
</dbReference>
<evidence type="ECO:0000313" key="8">
    <source>
        <dbReference type="Proteomes" id="UP000619534"/>
    </source>
</evidence>
<evidence type="ECO:0000256" key="5">
    <source>
        <dbReference type="ARBA" id="ARBA00022833"/>
    </source>
</evidence>
<dbReference type="PANTHER" id="PTHR43175:SF3">
    <property type="entry name" value="CARBON DISULFIDE HYDROLASE"/>
    <property type="match status" value="1"/>
</dbReference>
<evidence type="ECO:0000256" key="6">
    <source>
        <dbReference type="ARBA" id="ARBA00048348"/>
    </source>
</evidence>
<dbReference type="Gene3D" id="3.40.1050.10">
    <property type="entry name" value="Carbonic anhydrase"/>
    <property type="match status" value="1"/>
</dbReference>
<evidence type="ECO:0000256" key="4">
    <source>
        <dbReference type="ARBA" id="ARBA00022723"/>
    </source>
</evidence>
<dbReference type="InterPro" id="IPR036874">
    <property type="entry name" value="Carbonic_anhydrase_sf"/>
</dbReference>
<name>A0ABQ1PSR9_9BACI</name>
<comment type="cofactor">
    <cofactor evidence="1">
        <name>Zn(2+)</name>
        <dbReference type="ChEBI" id="CHEBI:29105"/>
    </cofactor>
</comment>
<evidence type="ECO:0000256" key="2">
    <source>
        <dbReference type="ARBA" id="ARBA00006217"/>
    </source>
</evidence>
<dbReference type="Proteomes" id="UP000619534">
    <property type="component" value="Unassembled WGS sequence"/>
</dbReference>
<keyword evidence="5" id="KW-0862">Zinc</keyword>
<dbReference type="EC" id="4.2.1.1" evidence="3"/>
<protein>
    <recommendedName>
        <fullName evidence="3">carbonic anhydrase</fullName>
        <ecNumber evidence="3">4.2.1.1</ecNumber>
    </recommendedName>
</protein>
<keyword evidence="4" id="KW-0479">Metal-binding</keyword>
<comment type="catalytic activity">
    <reaction evidence="6">
        <text>hydrogencarbonate + H(+) = CO2 + H2O</text>
        <dbReference type="Rhea" id="RHEA:10748"/>
        <dbReference type="ChEBI" id="CHEBI:15377"/>
        <dbReference type="ChEBI" id="CHEBI:15378"/>
        <dbReference type="ChEBI" id="CHEBI:16526"/>
        <dbReference type="ChEBI" id="CHEBI:17544"/>
        <dbReference type="EC" id="4.2.1.1"/>
    </reaction>
</comment>
<accession>A0ABQ1PSR9</accession>
<comment type="caution">
    <text evidence="7">The sequence shown here is derived from an EMBL/GenBank/DDBJ whole genome shotgun (WGS) entry which is preliminary data.</text>
</comment>
<dbReference type="Pfam" id="PF00484">
    <property type="entry name" value="Pro_CA"/>
    <property type="match status" value="1"/>
</dbReference>
<organism evidence="7 8">
    <name type="scientific">Thalassobacillus devorans</name>
    <dbReference type="NCBI Taxonomy" id="279813"/>
    <lineage>
        <taxon>Bacteria</taxon>
        <taxon>Bacillati</taxon>
        <taxon>Bacillota</taxon>
        <taxon>Bacilli</taxon>
        <taxon>Bacillales</taxon>
        <taxon>Bacillaceae</taxon>
        <taxon>Thalassobacillus</taxon>
    </lineage>
</organism>
<evidence type="ECO:0000256" key="3">
    <source>
        <dbReference type="ARBA" id="ARBA00012925"/>
    </source>
</evidence>
<dbReference type="RefSeq" id="WP_062443950.1">
    <property type="nucleotide sequence ID" value="NZ_BMCJ01000009.1"/>
</dbReference>
<proteinExistence type="inferred from homology"/>
<reference evidence="8" key="1">
    <citation type="journal article" date="2019" name="Int. J. Syst. Evol. Microbiol.">
        <title>The Global Catalogue of Microorganisms (GCM) 10K type strain sequencing project: providing services to taxonomists for standard genome sequencing and annotation.</title>
        <authorList>
            <consortium name="The Broad Institute Genomics Platform"/>
            <consortium name="The Broad Institute Genome Sequencing Center for Infectious Disease"/>
            <person name="Wu L."/>
            <person name="Ma J."/>
        </authorList>
    </citation>
    <scope>NUCLEOTIDE SEQUENCE [LARGE SCALE GENOMIC DNA]</scope>
    <source>
        <strain evidence="8">CCM 7282</strain>
    </source>
</reference>
<dbReference type="InterPro" id="IPR001765">
    <property type="entry name" value="Carbonic_anhydrase"/>
</dbReference>
<comment type="similarity">
    <text evidence="2">Belongs to the beta-class carbonic anhydrase family.</text>
</comment>
<dbReference type="EMBL" id="BMCJ01000009">
    <property type="protein sequence ID" value="GGD02729.1"/>
    <property type="molecule type" value="Genomic_DNA"/>
</dbReference>
<dbReference type="SMART" id="SM00947">
    <property type="entry name" value="Pro_CA"/>
    <property type="match status" value="1"/>
</dbReference>
<evidence type="ECO:0000313" key="7">
    <source>
        <dbReference type="EMBL" id="GGD02729.1"/>
    </source>
</evidence>
<gene>
    <name evidence="7" type="ORF">GCM10007216_36890</name>
</gene>
<evidence type="ECO:0000256" key="1">
    <source>
        <dbReference type="ARBA" id="ARBA00001947"/>
    </source>
</evidence>